<evidence type="ECO:0000256" key="7">
    <source>
        <dbReference type="ARBA" id="ARBA00044064"/>
    </source>
</evidence>
<dbReference type="GeneID" id="115625196"/>
<organism evidence="13 14">
    <name type="scientific">Drosophila lebanonensis</name>
    <name type="common">Fruit fly</name>
    <name type="synonym">Scaptodrosophila lebanonensis</name>
    <dbReference type="NCBI Taxonomy" id="7225"/>
    <lineage>
        <taxon>Eukaryota</taxon>
        <taxon>Metazoa</taxon>
        <taxon>Ecdysozoa</taxon>
        <taxon>Arthropoda</taxon>
        <taxon>Hexapoda</taxon>
        <taxon>Insecta</taxon>
        <taxon>Pterygota</taxon>
        <taxon>Neoptera</taxon>
        <taxon>Endopterygota</taxon>
        <taxon>Diptera</taxon>
        <taxon>Brachycera</taxon>
        <taxon>Muscomorpha</taxon>
        <taxon>Ephydroidea</taxon>
        <taxon>Drosophilidae</taxon>
        <taxon>Scaptodrosophila</taxon>
    </lineage>
</organism>
<keyword evidence="2" id="KW-0378">Hydrolase</keyword>
<evidence type="ECO:0000256" key="5">
    <source>
        <dbReference type="ARBA" id="ARBA00043667"/>
    </source>
</evidence>
<dbReference type="PANTHER" id="PTHR46118">
    <property type="entry name" value="PROTEIN ABHD11"/>
    <property type="match status" value="1"/>
</dbReference>
<evidence type="ECO:0000256" key="8">
    <source>
        <dbReference type="ARBA" id="ARBA00048283"/>
    </source>
</evidence>
<evidence type="ECO:0000256" key="2">
    <source>
        <dbReference type="ARBA" id="ARBA00022801"/>
    </source>
</evidence>
<dbReference type="SUPFAM" id="SSF53474">
    <property type="entry name" value="alpha/beta-Hydrolases"/>
    <property type="match status" value="1"/>
</dbReference>
<comment type="similarity">
    <text evidence="1">Belongs to the AB hydrolase superfamily.</text>
</comment>
<evidence type="ECO:0000256" key="10">
    <source>
        <dbReference type="ARBA" id="ARBA00048513"/>
    </source>
</evidence>
<sequence>MLKYWSWLQCRRFGSLVPVAMNYALWQAASVADASIPIFIMHGLLGNMDNFRSIAMALAAQGTRNVFTMDMRNHGGSPHTNEHSSLHMASDVAALMYGHGVRQIIGVGHSSGGRVMMTLALTQPQLVHRLIISDISPITLPSNMHKMTRVFQTMLSISIPTELTLGQARQLIKPDLDKVTGDERSSQLILTNLTKLPSGEFHWRVNVQAILNNWMDFTHYHDTIMGLPPYMGPTLFLAGQHSAFVQPDDEPQIRQFFPNMQLQWMQSGHLIHMEQPQEFLNLVLQFSH</sequence>
<evidence type="ECO:0000256" key="11">
    <source>
        <dbReference type="ARBA" id="ARBA00048919"/>
    </source>
</evidence>
<evidence type="ECO:0000256" key="4">
    <source>
        <dbReference type="ARBA" id="ARBA00042703"/>
    </source>
</evidence>
<dbReference type="InterPro" id="IPR029058">
    <property type="entry name" value="AB_hydrolase_fold"/>
</dbReference>
<evidence type="ECO:0000256" key="9">
    <source>
        <dbReference type="ARBA" id="ARBA00048504"/>
    </source>
</evidence>
<comment type="catalytic activity">
    <reaction evidence="8">
        <text>1-octadecanoyl-2-(4Z,7Z,10Z,13Z,16Z,19Z-docosahexaenoyl)-sn-glycerol + H2O = 2-(4Z,7Z,10Z,13Z,16Z,19Z-docosahexaenoyl)-glycerol + octadecanoate + H(+)</text>
        <dbReference type="Rhea" id="RHEA:77107"/>
        <dbReference type="ChEBI" id="CHEBI:15377"/>
        <dbReference type="ChEBI" id="CHEBI:15378"/>
        <dbReference type="ChEBI" id="CHEBI:25629"/>
        <dbReference type="ChEBI" id="CHEBI:77129"/>
        <dbReference type="ChEBI" id="CHEBI:186738"/>
    </reaction>
</comment>
<dbReference type="AlphaFoldDB" id="A0A6J2TLL3"/>
<dbReference type="Gene3D" id="3.40.50.1820">
    <property type="entry name" value="alpha/beta hydrolase"/>
    <property type="match status" value="1"/>
</dbReference>
<dbReference type="Proteomes" id="UP000504634">
    <property type="component" value="Unplaced"/>
</dbReference>
<keyword evidence="13" id="KW-1185">Reference proteome</keyword>
<reference evidence="14" key="1">
    <citation type="submission" date="2025-08" db="UniProtKB">
        <authorList>
            <consortium name="RefSeq"/>
        </authorList>
    </citation>
    <scope>IDENTIFICATION</scope>
    <source>
        <strain evidence="14">11010-0011.00</strain>
        <tissue evidence="14">Whole body</tissue>
    </source>
</reference>
<evidence type="ECO:0000313" key="13">
    <source>
        <dbReference type="Proteomes" id="UP000504634"/>
    </source>
</evidence>
<evidence type="ECO:0000313" key="14">
    <source>
        <dbReference type="RefSeq" id="XP_030376023.1"/>
    </source>
</evidence>
<evidence type="ECO:0000256" key="3">
    <source>
        <dbReference type="ARBA" id="ARBA00026104"/>
    </source>
</evidence>
<dbReference type="PANTHER" id="PTHR46118:SF4">
    <property type="entry name" value="PROTEIN ABHD11"/>
    <property type="match status" value="1"/>
</dbReference>
<name>A0A6J2TLL3_DROLE</name>
<dbReference type="RefSeq" id="XP_030376023.1">
    <property type="nucleotide sequence ID" value="XM_030520163.1"/>
</dbReference>
<comment type="catalytic activity">
    <reaction evidence="11">
        <text>1-octadecanoyl-2-(5Z,8Z,11Z,14Z-eicosatetraenoyl)-sn-glycerol + H2O = 2-(5Z,8Z,11Z,14Z-eicosatetraenoyl)-glycerol + octadecanoate + H(+)</text>
        <dbReference type="Rhea" id="RHEA:38507"/>
        <dbReference type="ChEBI" id="CHEBI:15377"/>
        <dbReference type="ChEBI" id="CHEBI:15378"/>
        <dbReference type="ChEBI" id="CHEBI:25629"/>
        <dbReference type="ChEBI" id="CHEBI:52392"/>
        <dbReference type="ChEBI" id="CHEBI:75728"/>
    </reaction>
</comment>
<proteinExistence type="inferred from homology"/>
<comment type="catalytic activity">
    <reaction evidence="6">
        <text>a 1,3-diacyl-sn-glycerol + H2O = a 1-acyl-sn-glycerol + a fatty acid + H(+)</text>
        <dbReference type="Rhea" id="RHEA:38503"/>
        <dbReference type="ChEBI" id="CHEBI:15377"/>
        <dbReference type="ChEBI" id="CHEBI:15378"/>
        <dbReference type="ChEBI" id="CHEBI:28868"/>
        <dbReference type="ChEBI" id="CHEBI:64683"/>
        <dbReference type="ChEBI" id="CHEBI:77272"/>
    </reaction>
</comment>
<comment type="catalytic activity">
    <reaction evidence="9">
        <text>1,2-didecanoylglycerol + H2O = decanoylglycerol + decanoate + H(+)</text>
        <dbReference type="Rhea" id="RHEA:48596"/>
        <dbReference type="ChEBI" id="CHEBI:11152"/>
        <dbReference type="ChEBI" id="CHEBI:15377"/>
        <dbReference type="ChEBI" id="CHEBI:15378"/>
        <dbReference type="ChEBI" id="CHEBI:27689"/>
        <dbReference type="ChEBI" id="CHEBI:90605"/>
    </reaction>
</comment>
<evidence type="ECO:0000259" key="12">
    <source>
        <dbReference type="Pfam" id="PF00561"/>
    </source>
</evidence>
<accession>A0A6J2TLL3</accession>
<dbReference type="GO" id="GO:0052689">
    <property type="term" value="F:carboxylic ester hydrolase activity"/>
    <property type="evidence" value="ECO:0007669"/>
    <property type="project" value="TreeGrafter"/>
</dbReference>
<feature type="domain" description="AB hydrolase-1" evidence="12">
    <location>
        <begin position="37"/>
        <end position="276"/>
    </location>
</feature>
<protein>
    <recommendedName>
        <fullName evidence="7">sn-1-specific diacylglycerol lipase ABHD11</fullName>
        <ecNumber evidence="3">3.1.1.116</ecNumber>
    </recommendedName>
    <alternativeName>
        <fullName evidence="4">Alpha/beta hydrolase domain-containing protein 11</fullName>
    </alternativeName>
</protein>
<comment type="catalytic activity">
    <reaction evidence="5">
        <text>a 1,2-diacyl-sn-glycerol + H2O = a 2-acylglycerol + a fatty acid + H(+)</text>
        <dbReference type="Rhea" id="RHEA:33275"/>
        <dbReference type="ChEBI" id="CHEBI:15377"/>
        <dbReference type="ChEBI" id="CHEBI:15378"/>
        <dbReference type="ChEBI" id="CHEBI:17389"/>
        <dbReference type="ChEBI" id="CHEBI:17815"/>
        <dbReference type="ChEBI" id="CHEBI:28868"/>
        <dbReference type="EC" id="3.1.1.116"/>
    </reaction>
</comment>
<evidence type="ECO:0000256" key="6">
    <source>
        <dbReference type="ARBA" id="ARBA00043742"/>
    </source>
</evidence>
<dbReference type="Pfam" id="PF00561">
    <property type="entry name" value="Abhydrolase_1"/>
    <property type="match status" value="1"/>
</dbReference>
<dbReference type="InterPro" id="IPR000073">
    <property type="entry name" value="AB_hydrolase_1"/>
</dbReference>
<evidence type="ECO:0000256" key="1">
    <source>
        <dbReference type="ARBA" id="ARBA00008645"/>
    </source>
</evidence>
<dbReference type="GO" id="GO:0005739">
    <property type="term" value="C:mitochondrion"/>
    <property type="evidence" value="ECO:0007669"/>
    <property type="project" value="TreeGrafter"/>
</dbReference>
<dbReference type="EC" id="3.1.1.116" evidence="3"/>
<comment type="catalytic activity">
    <reaction evidence="10">
        <text>1-octadecanoyl-2-(9Z-octadecenoyl)-sn-glycerol + H2O = 2-(9Z-octadecenoyl)-glycerol + octadecanoate + H(+)</text>
        <dbReference type="Rhea" id="RHEA:77103"/>
        <dbReference type="ChEBI" id="CHEBI:15377"/>
        <dbReference type="ChEBI" id="CHEBI:15378"/>
        <dbReference type="ChEBI" id="CHEBI:25629"/>
        <dbReference type="ChEBI" id="CHEBI:73990"/>
        <dbReference type="ChEBI" id="CHEBI:75468"/>
    </reaction>
</comment>
<gene>
    <name evidence="14" type="primary">LOC115625196</name>
</gene>